<dbReference type="eggNOG" id="ENOG502QUU9">
    <property type="taxonomic scope" value="Eukaryota"/>
</dbReference>
<organism evidence="2 3">
    <name type="scientific">Spizellomyces punctatus (strain DAOM BR117)</name>
    <dbReference type="NCBI Taxonomy" id="645134"/>
    <lineage>
        <taxon>Eukaryota</taxon>
        <taxon>Fungi</taxon>
        <taxon>Fungi incertae sedis</taxon>
        <taxon>Chytridiomycota</taxon>
        <taxon>Chytridiomycota incertae sedis</taxon>
        <taxon>Chytridiomycetes</taxon>
        <taxon>Spizellomycetales</taxon>
        <taxon>Spizellomycetaceae</taxon>
        <taxon>Spizellomyces</taxon>
    </lineage>
</organism>
<evidence type="ECO:0000313" key="2">
    <source>
        <dbReference type="EMBL" id="KND00253.1"/>
    </source>
</evidence>
<dbReference type="PANTHER" id="PTHR31087:SF161">
    <property type="entry name" value="TUBBY C 2 FAMILY PROTEIN"/>
    <property type="match status" value="1"/>
</dbReference>
<dbReference type="Pfam" id="PF04525">
    <property type="entry name" value="LOR"/>
    <property type="match status" value="1"/>
</dbReference>
<evidence type="ECO:0008006" key="4">
    <source>
        <dbReference type="Google" id="ProtNLM"/>
    </source>
</evidence>
<dbReference type="AlphaFoldDB" id="A0A0L0HGN9"/>
<dbReference type="EMBL" id="KQ257456">
    <property type="protein sequence ID" value="KND00253.1"/>
    <property type="molecule type" value="Genomic_DNA"/>
</dbReference>
<keyword evidence="3" id="KW-1185">Reference proteome</keyword>
<dbReference type="OMA" id="LEMKGNW"/>
<evidence type="ECO:0000313" key="3">
    <source>
        <dbReference type="Proteomes" id="UP000053201"/>
    </source>
</evidence>
<dbReference type="GeneID" id="27688026"/>
<dbReference type="InParanoid" id="A0A0L0HGN9"/>
<protein>
    <recommendedName>
        <fullName evidence="4">Tubby C-terminal domain-containing protein</fullName>
    </recommendedName>
</protein>
<dbReference type="PANTHER" id="PTHR31087">
    <property type="match status" value="1"/>
</dbReference>
<dbReference type="InterPro" id="IPR038595">
    <property type="entry name" value="LOR_sf"/>
</dbReference>
<name>A0A0L0HGN9_SPIPD</name>
<dbReference type="InterPro" id="IPR007612">
    <property type="entry name" value="LOR"/>
</dbReference>
<dbReference type="VEuPathDB" id="FungiDB:SPPG_04584"/>
<gene>
    <name evidence="2" type="ORF">SPPG_04584</name>
</gene>
<reference evidence="2 3" key="1">
    <citation type="submission" date="2009-08" db="EMBL/GenBank/DDBJ databases">
        <title>The Genome Sequence of Spizellomyces punctatus strain DAOM BR117.</title>
        <authorList>
            <consortium name="The Broad Institute Genome Sequencing Platform"/>
            <person name="Russ C."/>
            <person name="Cuomo C."/>
            <person name="Shea T."/>
            <person name="Young S.K."/>
            <person name="Zeng Q."/>
            <person name="Koehrsen M."/>
            <person name="Haas B."/>
            <person name="Borodovsky M."/>
            <person name="Guigo R."/>
            <person name="Alvarado L."/>
            <person name="Berlin A."/>
            <person name="Bochicchio J."/>
            <person name="Borenstein D."/>
            <person name="Chapman S."/>
            <person name="Chen Z."/>
            <person name="Engels R."/>
            <person name="Freedman E."/>
            <person name="Gellesch M."/>
            <person name="Goldberg J."/>
            <person name="Griggs A."/>
            <person name="Gujja S."/>
            <person name="Heiman D."/>
            <person name="Hepburn T."/>
            <person name="Howarth C."/>
            <person name="Jen D."/>
            <person name="Larson L."/>
            <person name="Lewis B."/>
            <person name="Mehta T."/>
            <person name="Park D."/>
            <person name="Pearson M."/>
            <person name="Roberts A."/>
            <person name="Saif S."/>
            <person name="Shenoy N."/>
            <person name="Sisk P."/>
            <person name="Stolte C."/>
            <person name="Sykes S."/>
            <person name="Thomson T."/>
            <person name="Walk T."/>
            <person name="White J."/>
            <person name="Yandava C."/>
            <person name="Burger G."/>
            <person name="Gray M.W."/>
            <person name="Holland P.W.H."/>
            <person name="King N."/>
            <person name="Lang F.B.F."/>
            <person name="Roger A.J."/>
            <person name="Ruiz-Trillo I."/>
            <person name="Lander E."/>
            <person name="Nusbaum C."/>
        </authorList>
    </citation>
    <scope>NUCLEOTIDE SEQUENCE [LARGE SCALE GENOMIC DNA]</scope>
    <source>
        <strain evidence="2 3">DAOM BR117</strain>
    </source>
</reference>
<proteinExistence type="inferred from homology"/>
<dbReference type="STRING" id="645134.A0A0L0HGN9"/>
<dbReference type="RefSeq" id="XP_016608292.1">
    <property type="nucleotide sequence ID" value="XM_016752821.1"/>
</dbReference>
<sequence>MGGDISKFEAVQLQPLPHPIAAVDQRFCLQQPVSLLIKEKIFSFSGDDFSIKDATTGQVYFKVDGRALLSLREKKTFLDAYGQPIMNMKQQLLAFVPNHTLYYGNDSQNKILDIRAHFTLMKPKLSVNFTDKISGIPCEIGLKGNWLARRSLIWIDIGCKGEANRIFVAKVTSPLLTGRTVFFDKSDYLLTVMPGIDIALLVAICVALDERSRDK</sequence>
<dbReference type="SUPFAM" id="SSF54518">
    <property type="entry name" value="Tubby C-terminal domain-like"/>
    <property type="match status" value="1"/>
</dbReference>
<comment type="similarity">
    <text evidence="1">Belongs to the LOR family.</text>
</comment>
<dbReference type="Gene3D" id="2.40.160.200">
    <property type="entry name" value="LURP1-related"/>
    <property type="match status" value="1"/>
</dbReference>
<evidence type="ECO:0000256" key="1">
    <source>
        <dbReference type="ARBA" id="ARBA00005437"/>
    </source>
</evidence>
<dbReference type="InterPro" id="IPR025659">
    <property type="entry name" value="Tubby-like_C"/>
</dbReference>
<dbReference type="Proteomes" id="UP000053201">
    <property type="component" value="Unassembled WGS sequence"/>
</dbReference>
<dbReference type="OrthoDB" id="97518at2759"/>
<accession>A0A0L0HGN9</accession>